<name>A0A383BPC3_9ZZZZ</name>
<dbReference type="Pfam" id="PF26351">
    <property type="entry name" value="DUF8091"/>
    <property type="match status" value="1"/>
</dbReference>
<feature type="domain" description="DUF8091" evidence="1">
    <location>
        <begin position="4"/>
        <end position="156"/>
    </location>
</feature>
<feature type="non-terminal residue" evidence="2">
    <location>
        <position position="169"/>
    </location>
</feature>
<dbReference type="EMBL" id="UINC01201707">
    <property type="protein sequence ID" value="SVE21165.1"/>
    <property type="molecule type" value="Genomic_DNA"/>
</dbReference>
<reference evidence="2" key="1">
    <citation type="submission" date="2018-05" db="EMBL/GenBank/DDBJ databases">
        <authorList>
            <person name="Lanie J.A."/>
            <person name="Ng W.-L."/>
            <person name="Kazmierczak K.M."/>
            <person name="Andrzejewski T.M."/>
            <person name="Davidsen T.M."/>
            <person name="Wayne K.J."/>
            <person name="Tettelin H."/>
            <person name="Glass J.I."/>
            <person name="Rusch D."/>
            <person name="Podicherti R."/>
            <person name="Tsui H.-C.T."/>
            <person name="Winkler M.E."/>
        </authorList>
    </citation>
    <scope>NUCLEOTIDE SEQUENCE</scope>
</reference>
<accession>A0A383BPC3</accession>
<protein>
    <recommendedName>
        <fullName evidence="1">DUF8091 domain-containing protein</fullName>
    </recommendedName>
</protein>
<dbReference type="AlphaFoldDB" id="A0A383BPC3"/>
<organism evidence="2">
    <name type="scientific">marine metagenome</name>
    <dbReference type="NCBI Taxonomy" id="408172"/>
    <lineage>
        <taxon>unclassified sequences</taxon>
        <taxon>metagenomes</taxon>
        <taxon>ecological metagenomes</taxon>
    </lineage>
</organism>
<proteinExistence type="predicted"/>
<sequence length="169" mass="19718">MEHSIHRQLKSLYVTDSDRHEVAVDGYRIDAVDGERLIEIQYGSLGAIRNKIRRLLRSHDVLVVKPLVERKQLLKRDVPEGPVVSTRKSPKKQTLWNLFDDLVHFVDVFPHPRLELEVLMTLQDEYRLPAEKKRRVCRGYVVEDRLLDEVTGRAMLRTVDDLLAMLPQS</sequence>
<gene>
    <name evidence="2" type="ORF">METZ01_LOCUS474019</name>
</gene>
<evidence type="ECO:0000259" key="1">
    <source>
        <dbReference type="Pfam" id="PF26351"/>
    </source>
</evidence>
<dbReference type="InterPro" id="IPR058404">
    <property type="entry name" value="DUF8091"/>
</dbReference>
<evidence type="ECO:0000313" key="2">
    <source>
        <dbReference type="EMBL" id="SVE21165.1"/>
    </source>
</evidence>